<dbReference type="OrthoDB" id="9931384at2"/>
<gene>
    <name evidence="2" type="ORF">NOV72_04985</name>
</gene>
<dbReference type="AlphaFoldDB" id="A0A2U3IC53"/>
<organism evidence="2 3">
    <name type="scientific">Caballeronia novacaledonica</name>
    <dbReference type="NCBI Taxonomy" id="1544861"/>
    <lineage>
        <taxon>Bacteria</taxon>
        <taxon>Pseudomonadati</taxon>
        <taxon>Pseudomonadota</taxon>
        <taxon>Betaproteobacteria</taxon>
        <taxon>Burkholderiales</taxon>
        <taxon>Burkholderiaceae</taxon>
        <taxon>Caballeronia</taxon>
    </lineage>
</organism>
<evidence type="ECO:0000313" key="2">
    <source>
        <dbReference type="EMBL" id="SPB17780.1"/>
    </source>
</evidence>
<feature type="compositionally biased region" description="Basic and acidic residues" evidence="1">
    <location>
        <begin position="80"/>
        <end position="89"/>
    </location>
</feature>
<accession>A0A2U3IC53</accession>
<dbReference type="EMBL" id="OGTP01000022">
    <property type="protein sequence ID" value="SPB17780.1"/>
    <property type="molecule type" value="Genomic_DNA"/>
</dbReference>
<name>A0A2U3IC53_9BURK</name>
<sequence length="89" mass="10002">MDDFLIAFGALWVVICVYAILAHHFKPSASDDVPPCTIPPWFEREEFAANAYAMSASGSLHPRESRGNSPRRLLRCAGRSPERVRSSRR</sequence>
<dbReference type="RefSeq" id="WP_106857269.1">
    <property type="nucleotide sequence ID" value="NZ_OGTP01000022.1"/>
</dbReference>
<keyword evidence="3" id="KW-1185">Reference proteome</keyword>
<protein>
    <submittedName>
        <fullName evidence="2">Uncharacterized protein</fullName>
    </submittedName>
</protein>
<evidence type="ECO:0000256" key="1">
    <source>
        <dbReference type="SAM" id="MobiDB-lite"/>
    </source>
</evidence>
<evidence type="ECO:0000313" key="3">
    <source>
        <dbReference type="Proteomes" id="UP000238169"/>
    </source>
</evidence>
<reference evidence="3" key="1">
    <citation type="submission" date="2018-01" db="EMBL/GenBank/DDBJ databases">
        <authorList>
            <person name="Peeters C."/>
        </authorList>
    </citation>
    <scope>NUCLEOTIDE SEQUENCE [LARGE SCALE GENOMIC DNA]</scope>
</reference>
<dbReference type="Proteomes" id="UP000238169">
    <property type="component" value="Unassembled WGS sequence"/>
</dbReference>
<feature type="region of interest" description="Disordered" evidence="1">
    <location>
        <begin position="56"/>
        <end position="89"/>
    </location>
</feature>
<proteinExistence type="predicted"/>